<feature type="domain" description="CRISPR-associated protein Cas6 C-terminal" evidence="1">
    <location>
        <begin position="189"/>
        <end position="310"/>
    </location>
</feature>
<dbReference type="Pfam" id="PF10040">
    <property type="entry name" value="CRISPR_Cas6"/>
    <property type="match status" value="1"/>
</dbReference>
<evidence type="ECO:0000259" key="1">
    <source>
        <dbReference type="Pfam" id="PF10040"/>
    </source>
</evidence>
<dbReference type="EMBL" id="CP072649">
    <property type="protein sequence ID" value="QUW04051.1"/>
    <property type="molecule type" value="Genomic_DNA"/>
</dbReference>
<reference evidence="2 3" key="1">
    <citation type="submission" date="2021-03" db="EMBL/GenBank/DDBJ databases">
        <title>Genomic and phenotypic characterization of Chloracidobacterium isolates provides evidence for multiple species.</title>
        <authorList>
            <person name="Saini M.K."/>
            <person name="Costas A.M.G."/>
            <person name="Tank M."/>
            <person name="Bryant D.A."/>
        </authorList>
    </citation>
    <scope>NUCLEOTIDE SEQUENCE [LARGE SCALE GENOMIC DNA]</scope>
    <source>
        <strain evidence="2 3">BV2-C</strain>
    </source>
</reference>
<dbReference type="RefSeq" id="WP_211429940.1">
    <property type="nucleotide sequence ID" value="NZ_CP072649.1"/>
</dbReference>
<protein>
    <submittedName>
        <fullName evidence="2">CRISPR system precrRNA processing endoribonuclease RAMP protein Cas6</fullName>
    </submittedName>
</protein>
<evidence type="ECO:0000313" key="3">
    <source>
        <dbReference type="Proteomes" id="UP000676506"/>
    </source>
</evidence>
<dbReference type="Proteomes" id="UP000676506">
    <property type="component" value="Chromosome 2"/>
</dbReference>
<evidence type="ECO:0000313" key="2">
    <source>
        <dbReference type="EMBL" id="QUW04051.1"/>
    </source>
</evidence>
<sequence>MATMAQMTLPAIAIGRYGFTLRPQGPAVLPDYPGPMLRGAFGQALKRVVCVVEHRDCSRCIVQARCHYPYIFETSPPKPLPTLPGLTDAPVPFVLDVCPTSYTPRPTPDAPLRFGLTVIGVRANQGLKYVIEAVSEMARAGLGRDRVRFRLTEVQPLDAAGGPAAGVRPLAELVAARVAALTPMGRVRVRFESPTRIRVRGDLQADITFGVLARNLLRRLVLLSEVHGDGHPAWDVRLALAAADAVQTEHRRLRWLDWARWSSRQQQRLRLGGLLGEVVFGGGDLGWFATLLAVGEHLHIGTGTSMGLGRMRVERLDAGSATEASA</sequence>
<name>A0ABX8BBL1_9BACT</name>
<keyword evidence="3" id="KW-1185">Reference proteome</keyword>
<accession>A0ABX8BBL1</accession>
<gene>
    <name evidence="2" type="primary">cas6</name>
    <name evidence="2" type="ORF">J8C06_13440</name>
</gene>
<proteinExistence type="predicted"/>
<dbReference type="InterPro" id="IPR019267">
    <property type="entry name" value="CRISPR-assoc_Cas6_C"/>
</dbReference>
<organism evidence="2 3">
    <name type="scientific">Chloracidobacterium validum</name>
    <dbReference type="NCBI Taxonomy" id="2821543"/>
    <lineage>
        <taxon>Bacteria</taxon>
        <taxon>Pseudomonadati</taxon>
        <taxon>Acidobacteriota</taxon>
        <taxon>Terriglobia</taxon>
        <taxon>Terriglobales</taxon>
        <taxon>Acidobacteriaceae</taxon>
        <taxon>Chloracidobacterium</taxon>
    </lineage>
</organism>
<dbReference type="Gene3D" id="3.30.70.1900">
    <property type="match status" value="1"/>
</dbReference>